<evidence type="ECO:0000313" key="2">
    <source>
        <dbReference type="Proteomes" id="UP001630127"/>
    </source>
</evidence>
<reference evidence="1 2" key="1">
    <citation type="submission" date="2024-11" db="EMBL/GenBank/DDBJ databases">
        <title>A near-complete genome assembly of Cinchona calisaya.</title>
        <authorList>
            <person name="Lian D.C."/>
            <person name="Zhao X.W."/>
            <person name="Wei L."/>
        </authorList>
    </citation>
    <scope>NUCLEOTIDE SEQUENCE [LARGE SCALE GENOMIC DNA]</scope>
    <source>
        <tissue evidence="1">Nenye</tissue>
    </source>
</reference>
<dbReference type="PANTHER" id="PTHR33116:SF86">
    <property type="entry name" value="REVERSE TRANSCRIPTASE DOMAIN-CONTAINING PROTEIN"/>
    <property type="match status" value="1"/>
</dbReference>
<dbReference type="EMBL" id="JBJUIK010000003">
    <property type="protein sequence ID" value="KAL3532366.1"/>
    <property type="molecule type" value="Genomic_DNA"/>
</dbReference>
<sequence>MGFVTLLINTDKSSMFFSRKMNPQKQRNIASKLGNMKIEKNSKYLGSKNQVFDSVKKKVMARIQNWKGKLLSQAGKEVMMKSVMLAMPNNAMSVLNFLKICVTRSAQ</sequence>
<protein>
    <submittedName>
        <fullName evidence="1">Uncharacterized protein</fullName>
    </submittedName>
</protein>
<dbReference type="PANTHER" id="PTHR33116">
    <property type="entry name" value="REVERSE TRANSCRIPTASE ZINC-BINDING DOMAIN-CONTAINING PROTEIN-RELATED-RELATED"/>
    <property type="match status" value="1"/>
</dbReference>
<name>A0ABD3AME8_9GENT</name>
<keyword evidence="2" id="KW-1185">Reference proteome</keyword>
<proteinExistence type="predicted"/>
<dbReference type="AlphaFoldDB" id="A0ABD3AME8"/>
<gene>
    <name evidence="1" type="ORF">ACH5RR_005887</name>
</gene>
<comment type="caution">
    <text evidence="1">The sequence shown here is derived from an EMBL/GenBank/DDBJ whole genome shotgun (WGS) entry which is preliminary data.</text>
</comment>
<organism evidence="1 2">
    <name type="scientific">Cinchona calisaya</name>
    <dbReference type="NCBI Taxonomy" id="153742"/>
    <lineage>
        <taxon>Eukaryota</taxon>
        <taxon>Viridiplantae</taxon>
        <taxon>Streptophyta</taxon>
        <taxon>Embryophyta</taxon>
        <taxon>Tracheophyta</taxon>
        <taxon>Spermatophyta</taxon>
        <taxon>Magnoliopsida</taxon>
        <taxon>eudicotyledons</taxon>
        <taxon>Gunneridae</taxon>
        <taxon>Pentapetalae</taxon>
        <taxon>asterids</taxon>
        <taxon>lamiids</taxon>
        <taxon>Gentianales</taxon>
        <taxon>Rubiaceae</taxon>
        <taxon>Cinchonoideae</taxon>
        <taxon>Cinchoneae</taxon>
        <taxon>Cinchona</taxon>
    </lineage>
</organism>
<accession>A0ABD3AME8</accession>
<dbReference type="Proteomes" id="UP001630127">
    <property type="component" value="Unassembled WGS sequence"/>
</dbReference>
<evidence type="ECO:0000313" key="1">
    <source>
        <dbReference type="EMBL" id="KAL3532366.1"/>
    </source>
</evidence>